<dbReference type="SMART" id="SM00184">
    <property type="entry name" value="RING"/>
    <property type="match status" value="1"/>
</dbReference>
<comment type="pathway">
    <text evidence="2">Protein modification; protein ubiquitination.</text>
</comment>
<dbReference type="CDD" id="cd02123">
    <property type="entry name" value="PA_C_RZF_like"/>
    <property type="match status" value="1"/>
</dbReference>
<dbReference type="InterPro" id="IPR001841">
    <property type="entry name" value="Znf_RING"/>
</dbReference>
<dbReference type="PANTHER" id="PTHR47168">
    <property type="entry name" value="RING ZINC FINGER DOMAIN SUPERFAMILY PROTEIN-RELATED"/>
    <property type="match status" value="1"/>
</dbReference>
<keyword evidence="4" id="KW-0808">Transferase</keyword>
<dbReference type="InterPro" id="IPR013083">
    <property type="entry name" value="Znf_RING/FYVE/PHD"/>
</dbReference>
<feature type="region of interest" description="Disordered" evidence="15">
    <location>
        <begin position="379"/>
        <end position="399"/>
    </location>
</feature>
<feature type="transmembrane region" description="Helical" evidence="16">
    <location>
        <begin position="12"/>
        <end position="31"/>
    </location>
</feature>
<evidence type="ECO:0000256" key="3">
    <source>
        <dbReference type="ARBA" id="ARBA00012483"/>
    </source>
</evidence>
<evidence type="ECO:0000256" key="15">
    <source>
        <dbReference type="SAM" id="MobiDB-lite"/>
    </source>
</evidence>
<evidence type="ECO:0000256" key="12">
    <source>
        <dbReference type="ARBA" id="ARBA00023180"/>
    </source>
</evidence>
<evidence type="ECO:0000256" key="14">
    <source>
        <dbReference type="PROSITE-ProRule" id="PRU00175"/>
    </source>
</evidence>
<dbReference type="AlphaFoldDB" id="A0A7R9FN49"/>
<organism evidence="18">
    <name type="scientific">Timema tahoe</name>
    <dbReference type="NCBI Taxonomy" id="61484"/>
    <lineage>
        <taxon>Eukaryota</taxon>
        <taxon>Metazoa</taxon>
        <taxon>Ecdysozoa</taxon>
        <taxon>Arthropoda</taxon>
        <taxon>Hexapoda</taxon>
        <taxon>Insecta</taxon>
        <taxon>Pterygota</taxon>
        <taxon>Neoptera</taxon>
        <taxon>Polyneoptera</taxon>
        <taxon>Phasmatodea</taxon>
        <taxon>Timematodea</taxon>
        <taxon>Timematoidea</taxon>
        <taxon>Timematidae</taxon>
        <taxon>Timema</taxon>
    </lineage>
</organism>
<dbReference type="GO" id="GO:0012505">
    <property type="term" value="C:endomembrane system"/>
    <property type="evidence" value="ECO:0007669"/>
    <property type="project" value="UniProtKB-SubCell"/>
</dbReference>
<keyword evidence="12" id="KW-0325">Glycoprotein</keyword>
<sequence length="533" mass="59338">MYLRCTLLRHVAVSYLLAVTCVAADVLVYRLDFHLEVESEFRDLQASRLLFQKLSGPPIGLVVYAQPPTACKPIEPPPNLSVPDFPDQWVVLIKRFGGCTFEDKVRHAQAANYSAAIIHNVNSSDLEPMSAKNSTGIRIPSVFVGEQAGVIIRDHYQWRDGYYVVINDDMPFNINTHLLLPFAIVVGISFLVGVIFTVVKCIKDRRRQQRHRLPSSSLKKIPTSKFTKGDPYETCAICLEDYQEGEKLRILPCSHAYHCKCIDPWLTKNRRVCPVCKRKVFAHDEHVSDSGSDTETDDTTPLVRGETVTQQGGGTFAPQRVSRPNPDRRKENPFVRAGRENRAGSISSQSSSNSGWGGVVADANEAKFREILRTLKDTLSTASSTSSSSHYRTPADHQDAPMRTGGVLFYFMLNIIDHRDRDEKVGRVKVYRHLPDCISPLPQQERVKQRLHNGSMAKDLEEDALIFNFVSSGEHSINTTELDQSGSRVALLGSHEGVEEEEGQDAATALAVPVATTLDPTDDGKGRKLDLVV</sequence>
<gene>
    <name evidence="18" type="ORF">TTEB3V08_LOCUS4424</name>
</gene>
<dbReference type="PROSITE" id="PS50089">
    <property type="entry name" value="ZF_RING_2"/>
    <property type="match status" value="1"/>
</dbReference>
<comment type="catalytic activity">
    <reaction evidence="1">
        <text>S-ubiquitinyl-[E2 ubiquitin-conjugating enzyme]-L-cysteine + [acceptor protein]-L-lysine = [E2 ubiquitin-conjugating enzyme]-L-cysteine + N(6)-ubiquitinyl-[acceptor protein]-L-lysine.</text>
        <dbReference type="EC" id="2.3.2.27"/>
    </reaction>
</comment>
<dbReference type="SUPFAM" id="SSF52025">
    <property type="entry name" value="PA domain"/>
    <property type="match status" value="1"/>
</dbReference>
<dbReference type="Gene3D" id="3.50.30.30">
    <property type="match status" value="1"/>
</dbReference>
<proteinExistence type="predicted"/>
<dbReference type="FunFam" id="3.30.40.10:FF:000429">
    <property type="entry name" value="E3 ubiquitin-protein ligase RNF13"/>
    <property type="match status" value="1"/>
</dbReference>
<keyword evidence="8 14" id="KW-0863">Zinc-finger</keyword>
<evidence type="ECO:0000259" key="17">
    <source>
        <dbReference type="PROSITE" id="PS50089"/>
    </source>
</evidence>
<reference evidence="18" key="1">
    <citation type="submission" date="2020-11" db="EMBL/GenBank/DDBJ databases">
        <authorList>
            <person name="Tran Van P."/>
        </authorList>
    </citation>
    <scope>NUCLEOTIDE SEQUENCE</scope>
</reference>
<name>A0A7R9FN49_9NEOP</name>
<feature type="transmembrane region" description="Helical" evidence="16">
    <location>
        <begin position="178"/>
        <end position="202"/>
    </location>
</feature>
<feature type="domain" description="RING-type" evidence="17">
    <location>
        <begin position="235"/>
        <end position="277"/>
    </location>
</feature>
<dbReference type="CDD" id="cd16796">
    <property type="entry name" value="RING-H2_RNF13"/>
    <property type="match status" value="1"/>
</dbReference>
<evidence type="ECO:0000256" key="6">
    <source>
        <dbReference type="ARBA" id="ARBA00022723"/>
    </source>
</evidence>
<evidence type="ECO:0000256" key="5">
    <source>
        <dbReference type="ARBA" id="ARBA00022692"/>
    </source>
</evidence>
<keyword evidence="9" id="KW-0862">Zinc</keyword>
<dbReference type="GO" id="GO:0008270">
    <property type="term" value="F:zinc ion binding"/>
    <property type="evidence" value="ECO:0007669"/>
    <property type="project" value="UniProtKB-KW"/>
</dbReference>
<dbReference type="InterPro" id="IPR003137">
    <property type="entry name" value="PA_domain"/>
</dbReference>
<keyword evidence="5 16" id="KW-0812">Transmembrane</keyword>
<evidence type="ECO:0000256" key="11">
    <source>
        <dbReference type="ARBA" id="ARBA00023136"/>
    </source>
</evidence>
<evidence type="ECO:0000256" key="7">
    <source>
        <dbReference type="ARBA" id="ARBA00022729"/>
    </source>
</evidence>
<dbReference type="Pfam" id="PF02225">
    <property type="entry name" value="PA"/>
    <property type="match status" value="1"/>
</dbReference>
<dbReference type="PANTHER" id="PTHR47168:SF1">
    <property type="entry name" value="OS02G0798600 PROTEIN"/>
    <property type="match status" value="1"/>
</dbReference>
<feature type="compositionally biased region" description="Low complexity" evidence="15">
    <location>
        <begin position="344"/>
        <end position="354"/>
    </location>
</feature>
<dbReference type="InterPro" id="IPR044744">
    <property type="entry name" value="ZNRF4/RNF13/RNF167_PA"/>
</dbReference>
<dbReference type="GO" id="GO:0061630">
    <property type="term" value="F:ubiquitin protein ligase activity"/>
    <property type="evidence" value="ECO:0007669"/>
    <property type="project" value="UniProtKB-EC"/>
</dbReference>
<evidence type="ECO:0000313" key="18">
    <source>
        <dbReference type="EMBL" id="CAD7456394.1"/>
    </source>
</evidence>
<dbReference type="Gene3D" id="3.30.40.10">
    <property type="entry name" value="Zinc/RING finger domain, C3HC4 (zinc finger)"/>
    <property type="match status" value="1"/>
</dbReference>
<evidence type="ECO:0000256" key="10">
    <source>
        <dbReference type="ARBA" id="ARBA00022989"/>
    </source>
</evidence>
<keyword evidence="6" id="KW-0479">Metal-binding</keyword>
<evidence type="ECO:0000256" key="2">
    <source>
        <dbReference type="ARBA" id="ARBA00004906"/>
    </source>
</evidence>
<evidence type="ECO:0000256" key="9">
    <source>
        <dbReference type="ARBA" id="ARBA00022833"/>
    </source>
</evidence>
<evidence type="ECO:0000256" key="13">
    <source>
        <dbReference type="ARBA" id="ARBA00046288"/>
    </source>
</evidence>
<evidence type="ECO:0000256" key="16">
    <source>
        <dbReference type="SAM" id="Phobius"/>
    </source>
</evidence>
<dbReference type="InterPro" id="IPR046450">
    <property type="entry name" value="PA_dom_sf"/>
</dbReference>
<keyword evidence="10 16" id="KW-1133">Transmembrane helix</keyword>
<evidence type="ECO:0000256" key="4">
    <source>
        <dbReference type="ARBA" id="ARBA00022679"/>
    </source>
</evidence>
<evidence type="ECO:0000256" key="8">
    <source>
        <dbReference type="ARBA" id="ARBA00022771"/>
    </source>
</evidence>
<dbReference type="EC" id="2.3.2.27" evidence="3"/>
<dbReference type="SUPFAM" id="SSF57850">
    <property type="entry name" value="RING/U-box"/>
    <property type="match status" value="1"/>
</dbReference>
<evidence type="ECO:0000256" key="1">
    <source>
        <dbReference type="ARBA" id="ARBA00000900"/>
    </source>
</evidence>
<feature type="compositionally biased region" description="Basic and acidic residues" evidence="15">
    <location>
        <begin position="325"/>
        <end position="342"/>
    </location>
</feature>
<accession>A0A7R9FN49</accession>
<dbReference type="GO" id="GO:0005737">
    <property type="term" value="C:cytoplasm"/>
    <property type="evidence" value="ECO:0007669"/>
    <property type="project" value="UniProtKB-ARBA"/>
</dbReference>
<dbReference type="InterPro" id="IPR051653">
    <property type="entry name" value="E3_ligase_sorting_rcpt"/>
</dbReference>
<feature type="compositionally biased region" description="Low complexity" evidence="15">
    <location>
        <begin position="379"/>
        <end position="389"/>
    </location>
</feature>
<dbReference type="EMBL" id="OE001265">
    <property type="protein sequence ID" value="CAD7456394.1"/>
    <property type="molecule type" value="Genomic_DNA"/>
</dbReference>
<keyword evidence="11 16" id="KW-0472">Membrane</keyword>
<comment type="subcellular location">
    <subcellularLocation>
        <location evidence="13">Endomembrane system</location>
        <topology evidence="13">Single-pass type I membrane protein</topology>
    </subcellularLocation>
</comment>
<protein>
    <recommendedName>
        <fullName evidence="3">RING-type E3 ubiquitin transferase</fullName>
        <ecNumber evidence="3">2.3.2.27</ecNumber>
    </recommendedName>
</protein>
<keyword evidence="7" id="KW-0732">Signal</keyword>
<dbReference type="Pfam" id="PF13639">
    <property type="entry name" value="zf-RING_2"/>
    <property type="match status" value="1"/>
</dbReference>
<feature type="region of interest" description="Disordered" evidence="15">
    <location>
        <begin position="287"/>
        <end position="358"/>
    </location>
</feature>